<name>A0A947CZM3_HYDSH</name>
<protein>
    <submittedName>
        <fullName evidence="2">Uncharacterized protein</fullName>
    </submittedName>
</protein>
<dbReference type="Proteomes" id="UP000748108">
    <property type="component" value="Unassembled WGS sequence"/>
</dbReference>
<feature type="chain" id="PRO_5037555174" evidence="1">
    <location>
        <begin position="24"/>
        <end position="150"/>
    </location>
</feature>
<dbReference type="EMBL" id="JAHHQF010000098">
    <property type="protein sequence ID" value="MBT9283392.1"/>
    <property type="molecule type" value="Genomic_DNA"/>
</dbReference>
<gene>
    <name evidence="2" type="ORF">KM312_12280</name>
</gene>
<sequence length="150" mass="16610">MNKKIAALALAIALSFTSIPAFATENQYSNQYLLSNNQATTVKPPTAEPQGIRGKVVSFAVRQIAQAIRYGGKELNYIVGFLDRESASILSRYAYQIADRLDYIALIPDLTAEMVKTYIYNFLTIDLKLSGRVAMPIADAIKAAINWLIF</sequence>
<evidence type="ECO:0000313" key="3">
    <source>
        <dbReference type="Proteomes" id="UP000748108"/>
    </source>
</evidence>
<accession>A0A947CZM3</accession>
<dbReference type="AlphaFoldDB" id="A0A947CZM3"/>
<reference evidence="2" key="1">
    <citation type="journal article" date="2021" name="Microbiology">
        <title>Metagenomic Analysis of the Microbial Community in the Underground Coal Fire Area (Kemerovo Region, Russia) Revealed Predominance of Thermophilic Members of the Phyla Deinococcus-thermus, Aquificae, and Firmicutes.</title>
        <authorList>
            <person name="Kadnikov V."/>
            <person name="Mardanov A.V."/>
            <person name="Beletsky A.V."/>
            <person name="Karnachuk O.V."/>
            <person name="Ravin N.V."/>
        </authorList>
    </citation>
    <scope>NUCLEOTIDE SEQUENCE</scope>
    <source>
        <strain evidence="2">RBS10-49</strain>
    </source>
</reference>
<feature type="signal peptide" evidence="1">
    <location>
        <begin position="1"/>
        <end position="23"/>
    </location>
</feature>
<comment type="caution">
    <text evidence="2">The sequence shown here is derived from an EMBL/GenBank/DDBJ whole genome shotgun (WGS) entry which is preliminary data.</text>
</comment>
<organism evidence="2 3">
    <name type="scientific">Hydrogenibacillus schlegelii</name>
    <name type="common">Bacillus schlegelii</name>
    <dbReference type="NCBI Taxonomy" id="1484"/>
    <lineage>
        <taxon>Bacteria</taxon>
        <taxon>Bacillati</taxon>
        <taxon>Bacillota</taxon>
        <taxon>Bacilli</taxon>
        <taxon>Bacillales</taxon>
        <taxon>Bacillales Family X. Incertae Sedis</taxon>
        <taxon>Hydrogenibacillus</taxon>
    </lineage>
</organism>
<proteinExistence type="predicted"/>
<evidence type="ECO:0000256" key="1">
    <source>
        <dbReference type="SAM" id="SignalP"/>
    </source>
</evidence>
<keyword evidence="1" id="KW-0732">Signal</keyword>
<evidence type="ECO:0000313" key="2">
    <source>
        <dbReference type="EMBL" id="MBT9283392.1"/>
    </source>
</evidence>